<dbReference type="RefSeq" id="WP_076630121.1">
    <property type="nucleotide sequence ID" value="NZ_CP019312.1"/>
</dbReference>
<evidence type="ECO:0000313" key="3">
    <source>
        <dbReference type="Proteomes" id="UP000186336"/>
    </source>
</evidence>
<dbReference type="AlphaFoldDB" id="A0A1P8N038"/>
<accession>A0A1P8N038</accession>
<keyword evidence="3" id="KW-1185">Reference proteome</keyword>
<dbReference type="InterPro" id="IPR018640">
    <property type="entry name" value="DUF2063"/>
</dbReference>
<organism evidence="2 3">
    <name type="scientific">Tateyamaria omphalii</name>
    <dbReference type="NCBI Taxonomy" id="299262"/>
    <lineage>
        <taxon>Bacteria</taxon>
        <taxon>Pseudomonadati</taxon>
        <taxon>Pseudomonadota</taxon>
        <taxon>Alphaproteobacteria</taxon>
        <taxon>Rhodobacterales</taxon>
        <taxon>Roseobacteraceae</taxon>
        <taxon>Tateyamaria</taxon>
    </lineage>
</organism>
<feature type="domain" description="Putative DNA-binding" evidence="1">
    <location>
        <begin position="4"/>
        <end position="95"/>
    </location>
</feature>
<name>A0A1P8N038_9RHOB</name>
<sequence>MTTTQAAFRAALLDPERAVPEGLTDPAGQQTTRRFAVYRNNVTVALINALRTGFPVLCKLLGDQNFDQLARLFARAHPPNSPMMMHYGEALPAFLDGFKPLAHIGYLPDVARLELALRRSYHAADSAPFDASRLGAVPADVLMQTRLRLAPAAQFVPSRWPIFDIWRYNTEPDAPKPHGIAQPVLVTRAQFDPAPHPLTSAQAAWLQAISDDQTLEAAVDAATTIDPEFDLGPLLSLLIQQGALTDITTPEE</sequence>
<dbReference type="InterPro" id="IPR044922">
    <property type="entry name" value="DUF2063_N_sf"/>
</dbReference>
<evidence type="ECO:0000259" key="1">
    <source>
        <dbReference type="Pfam" id="PF09836"/>
    </source>
</evidence>
<protein>
    <submittedName>
        <fullName evidence="2">DUF2063 domain-containing protein</fullName>
    </submittedName>
</protein>
<dbReference type="EMBL" id="CP019312">
    <property type="protein sequence ID" value="APX13690.1"/>
    <property type="molecule type" value="Genomic_DNA"/>
</dbReference>
<dbReference type="Proteomes" id="UP000186336">
    <property type="component" value="Chromosome"/>
</dbReference>
<reference evidence="2 3" key="1">
    <citation type="submission" date="2017-01" db="EMBL/GenBank/DDBJ databases">
        <title>Complete genome of Tateyamaria omphalii DOK1-4 isolated from seawater in Dokdo.</title>
        <authorList>
            <person name="Kim J.H."/>
            <person name="Chi W.-J."/>
        </authorList>
    </citation>
    <scope>NUCLEOTIDE SEQUENCE [LARGE SCALE GENOMIC DNA]</scope>
    <source>
        <strain evidence="2 3">DOK1-4</strain>
    </source>
</reference>
<dbReference type="KEGG" id="tom:BWR18_04475"/>
<dbReference type="STRING" id="299262.BWR18_04475"/>
<dbReference type="OrthoDB" id="4146344at2"/>
<proteinExistence type="predicted"/>
<evidence type="ECO:0000313" key="2">
    <source>
        <dbReference type="EMBL" id="APX13690.1"/>
    </source>
</evidence>
<dbReference type="Pfam" id="PF09836">
    <property type="entry name" value="DUF2063"/>
    <property type="match status" value="1"/>
</dbReference>
<gene>
    <name evidence="2" type="ORF">BWR18_04475</name>
</gene>
<dbReference type="Gene3D" id="1.10.150.690">
    <property type="entry name" value="DUF2063"/>
    <property type="match status" value="1"/>
</dbReference>